<dbReference type="InterPro" id="IPR029058">
    <property type="entry name" value="AB_hydrolase_fold"/>
</dbReference>
<name>A0A1L9Q3T4_ASPVE</name>
<dbReference type="RefSeq" id="XP_040674183.1">
    <property type="nucleotide sequence ID" value="XM_040815346.1"/>
</dbReference>
<gene>
    <name evidence="3" type="ORF">ASPVEDRAFT_57518</name>
</gene>
<dbReference type="GeneID" id="63730857"/>
<dbReference type="InterPro" id="IPR013094">
    <property type="entry name" value="AB_hydrolase_3"/>
</dbReference>
<dbReference type="GO" id="GO:0016787">
    <property type="term" value="F:hydrolase activity"/>
    <property type="evidence" value="ECO:0007669"/>
    <property type="project" value="UniProtKB-KW"/>
</dbReference>
<evidence type="ECO:0000313" key="4">
    <source>
        <dbReference type="Proteomes" id="UP000184073"/>
    </source>
</evidence>
<evidence type="ECO:0000256" key="1">
    <source>
        <dbReference type="ARBA" id="ARBA00022801"/>
    </source>
</evidence>
<dbReference type="Gene3D" id="3.40.50.1820">
    <property type="entry name" value="alpha/beta hydrolase"/>
    <property type="match status" value="1"/>
</dbReference>
<sequence>MLTIAQKLDYIPALASVALTFVWAVLTLAFRAPEYPTHWLLHIGYAVFRKLTSRLTVAQMQYVLPTSNLVYNRYIRSVRQKPLTVKLDHGAMGHWIGDPGAKNILVWYHGGGFALPANIGYFKFFANIVADCERSGQSLGIFALTYTLAPVATYPTQLRQAVEALRYVLIEKRHPIGNVLLGGDSAGGNLVCGVLSHLAHPHPEIDAIKLGKNSRLAGAVMIAPWTHLQPDHSDRVVDSRGDLITPVVGSIWGSGYIGDAPNDFYTDLSTAPPEWFAKLPIRKILVCAGEREILFPVIEDFVAKLRGSFKGSVDFCIGKGEGHVAPVYNLYLGDKRETQQGARAQKFIREVLEKN</sequence>
<dbReference type="Proteomes" id="UP000184073">
    <property type="component" value="Unassembled WGS sequence"/>
</dbReference>
<reference evidence="4" key="1">
    <citation type="journal article" date="2017" name="Genome Biol.">
        <title>Comparative genomics reveals high biological diversity and specific adaptations in the industrially and medically important fungal genus Aspergillus.</title>
        <authorList>
            <person name="de Vries R.P."/>
            <person name="Riley R."/>
            <person name="Wiebenga A."/>
            <person name="Aguilar-Osorio G."/>
            <person name="Amillis S."/>
            <person name="Uchima C.A."/>
            <person name="Anderluh G."/>
            <person name="Asadollahi M."/>
            <person name="Askin M."/>
            <person name="Barry K."/>
            <person name="Battaglia E."/>
            <person name="Bayram O."/>
            <person name="Benocci T."/>
            <person name="Braus-Stromeyer S.A."/>
            <person name="Caldana C."/>
            <person name="Canovas D."/>
            <person name="Cerqueira G.C."/>
            <person name="Chen F."/>
            <person name="Chen W."/>
            <person name="Choi C."/>
            <person name="Clum A."/>
            <person name="Dos Santos R.A."/>
            <person name="Damasio A.R."/>
            <person name="Diallinas G."/>
            <person name="Emri T."/>
            <person name="Fekete E."/>
            <person name="Flipphi M."/>
            <person name="Freyberg S."/>
            <person name="Gallo A."/>
            <person name="Gournas C."/>
            <person name="Habgood R."/>
            <person name="Hainaut M."/>
            <person name="Harispe M.L."/>
            <person name="Henrissat B."/>
            <person name="Hilden K.S."/>
            <person name="Hope R."/>
            <person name="Hossain A."/>
            <person name="Karabika E."/>
            <person name="Karaffa L."/>
            <person name="Karanyi Z."/>
            <person name="Krasevec N."/>
            <person name="Kuo A."/>
            <person name="Kusch H."/>
            <person name="LaButti K."/>
            <person name="Lagendijk E.L."/>
            <person name="Lapidus A."/>
            <person name="Levasseur A."/>
            <person name="Lindquist E."/>
            <person name="Lipzen A."/>
            <person name="Logrieco A.F."/>
            <person name="MacCabe A."/>
            <person name="Maekelae M.R."/>
            <person name="Malavazi I."/>
            <person name="Melin P."/>
            <person name="Meyer V."/>
            <person name="Mielnichuk N."/>
            <person name="Miskei M."/>
            <person name="Molnar A.P."/>
            <person name="Mule G."/>
            <person name="Ngan C.Y."/>
            <person name="Orejas M."/>
            <person name="Orosz E."/>
            <person name="Ouedraogo J.P."/>
            <person name="Overkamp K.M."/>
            <person name="Park H.-S."/>
            <person name="Perrone G."/>
            <person name="Piumi F."/>
            <person name="Punt P.J."/>
            <person name="Ram A.F."/>
            <person name="Ramon A."/>
            <person name="Rauscher S."/>
            <person name="Record E."/>
            <person name="Riano-Pachon D.M."/>
            <person name="Robert V."/>
            <person name="Roehrig J."/>
            <person name="Ruller R."/>
            <person name="Salamov A."/>
            <person name="Salih N.S."/>
            <person name="Samson R.A."/>
            <person name="Sandor E."/>
            <person name="Sanguinetti M."/>
            <person name="Schuetze T."/>
            <person name="Sepcic K."/>
            <person name="Shelest E."/>
            <person name="Sherlock G."/>
            <person name="Sophianopoulou V."/>
            <person name="Squina F.M."/>
            <person name="Sun H."/>
            <person name="Susca A."/>
            <person name="Todd R.B."/>
            <person name="Tsang A."/>
            <person name="Unkles S.E."/>
            <person name="van de Wiele N."/>
            <person name="van Rossen-Uffink D."/>
            <person name="Oliveira J.V."/>
            <person name="Vesth T.C."/>
            <person name="Visser J."/>
            <person name="Yu J.-H."/>
            <person name="Zhou M."/>
            <person name="Andersen M.R."/>
            <person name="Archer D.B."/>
            <person name="Baker S.E."/>
            <person name="Benoit I."/>
            <person name="Brakhage A.A."/>
            <person name="Braus G.H."/>
            <person name="Fischer R."/>
            <person name="Frisvad J.C."/>
            <person name="Goldman G.H."/>
            <person name="Houbraken J."/>
            <person name="Oakley B."/>
            <person name="Pocsi I."/>
            <person name="Scazzocchio C."/>
            <person name="Seiboth B."/>
            <person name="vanKuyk P.A."/>
            <person name="Wortman J."/>
            <person name="Dyer P.S."/>
            <person name="Grigoriev I.V."/>
        </authorList>
    </citation>
    <scope>NUCLEOTIDE SEQUENCE [LARGE SCALE GENOMIC DNA]</scope>
    <source>
        <strain evidence="4">CBS 583.65</strain>
    </source>
</reference>
<dbReference type="OrthoDB" id="2152029at2759"/>
<dbReference type="AlphaFoldDB" id="A0A1L9Q3T4"/>
<organism evidence="3 4">
    <name type="scientific">Aspergillus versicolor CBS 583.65</name>
    <dbReference type="NCBI Taxonomy" id="1036611"/>
    <lineage>
        <taxon>Eukaryota</taxon>
        <taxon>Fungi</taxon>
        <taxon>Dikarya</taxon>
        <taxon>Ascomycota</taxon>
        <taxon>Pezizomycotina</taxon>
        <taxon>Eurotiomycetes</taxon>
        <taxon>Eurotiomycetidae</taxon>
        <taxon>Eurotiales</taxon>
        <taxon>Aspergillaceae</taxon>
        <taxon>Aspergillus</taxon>
        <taxon>Aspergillus subgen. Nidulantes</taxon>
    </lineage>
</organism>
<proteinExistence type="predicted"/>
<dbReference type="PANTHER" id="PTHR48081:SF21">
    <property type="entry name" value="LIPASE_THIOESTERASE FAMILY PROTEIN (AFU_ORTHOLOGUE AFUA_8G02590)"/>
    <property type="match status" value="1"/>
</dbReference>
<dbReference type="Pfam" id="PF07859">
    <property type="entry name" value="Abhydrolase_3"/>
    <property type="match status" value="1"/>
</dbReference>
<dbReference type="VEuPathDB" id="FungiDB:ASPVEDRAFT_57518"/>
<accession>A0A1L9Q3T4</accession>
<feature type="domain" description="Alpha/beta hydrolase fold-3" evidence="2">
    <location>
        <begin position="105"/>
        <end position="324"/>
    </location>
</feature>
<keyword evidence="1" id="KW-0378">Hydrolase</keyword>
<dbReference type="EMBL" id="KV878139">
    <property type="protein sequence ID" value="OJJ08421.1"/>
    <property type="molecule type" value="Genomic_DNA"/>
</dbReference>
<evidence type="ECO:0000313" key="3">
    <source>
        <dbReference type="EMBL" id="OJJ08421.1"/>
    </source>
</evidence>
<keyword evidence="4" id="KW-1185">Reference proteome</keyword>
<dbReference type="STRING" id="1036611.A0A1L9Q3T4"/>
<dbReference type="PANTHER" id="PTHR48081">
    <property type="entry name" value="AB HYDROLASE SUPERFAMILY PROTEIN C4A8.06C"/>
    <property type="match status" value="1"/>
</dbReference>
<protein>
    <recommendedName>
        <fullName evidence="2">Alpha/beta hydrolase fold-3 domain-containing protein</fullName>
    </recommendedName>
</protein>
<dbReference type="InterPro" id="IPR050300">
    <property type="entry name" value="GDXG_lipolytic_enzyme"/>
</dbReference>
<evidence type="ECO:0000259" key="2">
    <source>
        <dbReference type="Pfam" id="PF07859"/>
    </source>
</evidence>
<dbReference type="SUPFAM" id="SSF53474">
    <property type="entry name" value="alpha/beta-Hydrolases"/>
    <property type="match status" value="1"/>
</dbReference>